<keyword evidence="3" id="KW-1185">Reference proteome</keyword>
<dbReference type="SUPFAM" id="SSF54909">
    <property type="entry name" value="Dimeric alpha+beta barrel"/>
    <property type="match status" value="1"/>
</dbReference>
<dbReference type="EMBL" id="ANPE02000050">
    <property type="protein sequence ID" value="EMY36003.1"/>
    <property type="molecule type" value="Genomic_DNA"/>
</dbReference>
<reference evidence="2 3" key="1">
    <citation type="journal article" date="2013" name="Genome Announc.">
        <title>Draft Genome Sequence of Arthrobacter crystallopoietes Strain BAB-32, Revealing Genes for Bioremediation.</title>
        <authorList>
            <person name="Joshi M.N."/>
            <person name="Pandit A.S."/>
            <person name="Sharma A."/>
            <person name="Pandya R.V."/>
            <person name="Desai S.M."/>
            <person name="Saxena A.K."/>
            <person name="Bagatharia S.B."/>
        </authorList>
    </citation>
    <scope>NUCLEOTIDE SEQUENCE [LARGE SCALE GENOMIC DNA]</scope>
    <source>
        <strain evidence="2 3">BAB-32</strain>
    </source>
</reference>
<dbReference type="InterPro" id="IPR013097">
    <property type="entry name" value="Dabb"/>
</dbReference>
<name>N1VCI1_9MICC</name>
<organism evidence="2 3">
    <name type="scientific">Arthrobacter crystallopoietes BAB-32</name>
    <dbReference type="NCBI Taxonomy" id="1246476"/>
    <lineage>
        <taxon>Bacteria</taxon>
        <taxon>Bacillati</taxon>
        <taxon>Actinomycetota</taxon>
        <taxon>Actinomycetes</taxon>
        <taxon>Micrococcales</taxon>
        <taxon>Micrococcaceae</taxon>
        <taxon>Crystallibacter</taxon>
    </lineage>
</organism>
<evidence type="ECO:0000313" key="2">
    <source>
        <dbReference type="EMBL" id="EMY36003.1"/>
    </source>
</evidence>
<feature type="domain" description="Stress-response A/B barrel" evidence="1">
    <location>
        <begin position="2"/>
        <end position="95"/>
    </location>
</feature>
<comment type="caution">
    <text evidence="2">The sequence shown here is derived from an EMBL/GenBank/DDBJ whole genome shotgun (WGS) entry which is preliminary data.</text>
</comment>
<dbReference type="Gene3D" id="3.30.70.100">
    <property type="match status" value="1"/>
</dbReference>
<evidence type="ECO:0000259" key="1">
    <source>
        <dbReference type="PROSITE" id="PS51502"/>
    </source>
</evidence>
<gene>
    <name evidence="2" type="ORF">D477_001359</name>
</gene>
<evidence type="ECO:0000313" key="3">
    <source>
        <dbReference type="Proteomes" id="UP000010729"/>
    </source>
</evidence>
<protein>
    <recommendedName>
        <fullName evidence="1">Stress-response A/B barrel domain-containing protein</fullName>
    </recommendedName>
</protein>
<dbReference type="SMART" id="SM00886">
    <property type="entry name" value="Dabb"/>
    <property type="match status" value="1"/>
</dbReference>
<dbReference type="OrthoDB" id="9808130at2"/>
<dbReference type="RefSeq" id="WP_005266505.1">
    <property type="nucleotide sequence ID" value="NZ_ANPE02000050.1"/>
</dbReference>
<proteinExistence type="predicted"/>
<dbReference type="Pfam" id="PF07876">
    <property type="entry name" value="Dabb"/>
    <property type="match status" value="1"/>
</dbReference>
<dbReference type="PROSITE" id="PS51502">
    <property type="entry name" value="S_R_A_B_BARREL"/>
    <property type="match status" value="1"/>
</dbReference>
<dbReference type="AlphaFoldDB" id="N1VCI1"/>
<dbReference type="InterPro" id="IPR011008">
    <property type="entry name" value="Dimeric_a/b-barrel"/>
</dbReference>
<sequence>MLEHYVLFAAAEGRDADLETALAEFTDAIAGDCAALHEISWGRNINPSGLQRGFGHGCLARLDDDGLSQYWDHPAHQRLLGQLDELCSERFAMDHHSGIATAATNLETPTTRSTR</sequence>
<dbReference type="Proteomes" id="UP000010729">
    <property type="component" value="Unassembled WGS sequence"/>
</dbReference>
<accession>N1VCI1</accession>